<reference evidence="2 3" key="1">
    <citation type="submission" date="2016-11" db="EMBL/GenBank/DDBJ databases">
        <title>Tenacibaculum sp. LPB0136, isolated from marine environment.</title>
        <authorList>
            <person name="Kim E."/>
            <person name="Yi H."/>
        </authorList>
    </citation>
    <scope>NUCLEOTIDE SEQUENCE [LARGE SCALE GENOMIC DNA]</scope>
    <source>
        <strain evidence="2 3">LPB0136</strain>
    </source>
</reference>
<dbReference type="AlphaFoldDB" id="A0A1L3JGH2"/>
<keyword evidence="1" id="KW-0812">Transmembrane</keyword>
<dbReference type="Gene3D" id="1.20.210.10">
    <property type="entry name" value="Cytochrome c oxidase-like, subunit I domain"/>
    <property type="match status" value="1"/>
</dbReference>
<feature type="transmembrane region" description="Helical" evidence="1">
    <location>
        <begin position="42"/>
        <end position="63"/>
    </location>
</feature>
<feature type="transmembrane region" description="Helical" evidence="1">
    <location>
        <begin position="109"/>
        <end position="137"/>
    </location>
</feature>
<dbReference type="EMBL" id="CP018155">
    <property type="protein sequence ID" value="APG64224.1"/>
    <property type="molecule type" value="Genomic_DNA"/>
</dbReference>
<dbReference type="OrthoDB" id="1376924at2"/>
<gene>
    <name evidence="2" type="ORF">LPB136_02060</name>
</gene>
<dbReference type="KEGG" id="ten:LPB136_02060"/>
<evidence type="ECO:0000313" key="2">
    <source>
        <dbReference type="EMBL" id="APG64224.1"/>
    </source>
</evidence>
<dbReference type="STRING" id="1850252.LPB136_02060"/>
<keyword evidence="1" id="KW-0472">Membrane</keyword>
<protein>
    <submittedName>
        <fullName evidence="2">Uncharacterized protein</fullName>
    </submittedName>
</protein>
<dbReference type="RefSeq" id="WP_072554548.1">
    <property type="nucleotide sequence ID" value="NZ_CP018155.1"/>
</dbReference>
<feature type="transmembrane region" description="Helical" evidence="1">
    <location>
        <begin position="75"/>
        <end position="97"/>
    </location>
</feature>
<dbReference type="InterPro" id="IPR036927">
    <property type="entry name" value="Cyt_c_oxase-like_su1_sf"/>
</dbReference>
<keyword evidence="3" id="KW-1185">Reference proteome</keyword>
<feature type="transmembrane region" description="Helical" evidence="1">
    <location>
        <begin position="9"/>
        <end position="26"/>
    </location>
</feature>
<name>A0A1L3JGH2_9FLAO</name>
<organism evidence="2 3">
    <name type="scientific">Tenacibaculum todarodis</name>
    <dbReference type="NCBI Taxonomy" id="1850252"/>
    <lineage>
        <taxon>Bacteria</taxon>
        <taxon>Pseudomonadati</taxon>
        <taxon>Bacteroidota</taxon>
        <taxon>Flavobacteriia</taxon>
        <taxon>Flavobacteriales</taxon>
        <taxon>Flavobacteriaceae</taxon>
        <taxon>Tenacibaculum</taxon>
    </lineage>
</organism>
<sequence length="141" mass="16498">MKKIAEKPHFFFFGLIPVSIILGFIFKNNSLKIAYYGGDFSINYWNTFLIMAVFFSLMGLNYFALNWAKKRSKKWLTIIHILFQTLSLILFVIYILKIDNVKTENEADIINIILFCSLLLFVISVFIHLINFIISLISKED</sequence>
<proteinExistence type="predicted"/>
<evidence type="ECO:0000313" key="3">
    <source>
        <dbReference type="Proteomes" id="UP000181898"/>
    </source>
</evidence>
<dbReference type="Proteomes" id="UP000181898">
    <property type="component" value="Chromosome"/>
</dbReference>
<accession>A0A1L3JGH2</accession>
<evidence type="ECO:0000256" key="1">
    <source>
        <dbReference type="SAM" id="Phobius"/>
    </source>
</evidence>
<keyword evidence="1" id="KW-1133">Transmembrane helix</keyword>